<keyword evidence="3 8" id="KW-0813">Transport</keyword>
<evidence type="ECO:0000256" key="4">
    <source>
        <dbReference type="ARBA" id="ARBA00022475"/>
    </source>
</evidence>
<comment type="similarity">
    <text evidence="2 8">Belongs to the major facilitator superfamily. Bcr/CmlA family.</text>
</comment>
<dbReference type="NCBIfam" id="TIGR00710">
    <property type="entry name" value="efflux_Bcr_CflA"/>
    <property type="match status" value="1"/>
</dbReference>
<feature type="transmembrane region" description="Helical" evidence="8">
    <location>
        <begin position="201"/>
        <end position="221"/>
    </location>
</feature>
<evidence type="ECO:0000313" key="10">
    <source>
        <dbReference type="EMBL" id="SSY70661.1"/>
    </source>
</evidence>
<proteinExistence type="inferred from homology"/>
<feature type="transmembrane region" description="Helical" evidence="8">
    <location>
        <begin position="345"/>
        <end position="362"/>
    </location>
</feature>
<dbReference type="Pfam" id="PF07690">
    <property type="entry name" value="MFS_1"/>
    <property type="match status" value="1"/>
</dbReference>
<evidence type="ECO:0000256" key="1">
    <source>
        <dbReference type="ARBA" id="ARBA00004651"/>
    </source>
</evidence>
<evidence type="ECO:0000256" key="2">
    <source>
        <dbReference type="ARBA" id="ARBA00006236"/>
    </source>
</evidence>
<evidence type="ECO:0000256" key="3">
    <source>
        <dbReference type="ARBA" id="ARBA00022448"/>
    </source>
</evidence>
<keyword evidence="4" id="KW-1003">Cell membrane</keyword>
<comment type="caution">
    <text evidence="8">Lacks conserved residue(s) required for the propagation of feature annotation.</text>
</comment>
<dbReference type="GO" id="GO:0005886">
    <property type="term" value="C:plasma membrane"/>
    <property type="evidence" value="ECO:0007669"/>
    <property type="project" value="UniProtKB-SubCell"/>
</dbReference>
<feature type="transmembrane region" description="Helical" evidence="8">
    <location>
        <begin position="242"/>
        <end position="269"/>
    </location>
</feature>
<dbReference type="InterPro" id="IPR050189">
    <property type="entry name" value="MFS_Efflux_Transporters"/>
</dbReference>
<feature type="transmembrane region" description="Helical" evidence="8">
    <location>
        <begin position="143"/>
        <end position="163"/>
    </location>
</feature>
<comment type="subcellular location">
    <subcellularLocation>
        <location evidence="8">Cell inner membrane</location>
        <topology evidence="8">Multi-pass membrane protein</topology>
    </subcellularLocation>
    <subcellularLocation>
        <location evidence="1">Cell membrane</location>
        <topology evidence="1">Multi-pass membrane protein</topology>
    </subcellularLocation>
</comment>
<evidence type="ECO:0000256" key="6">
    <source>
        <dbReference type="ARBA" id="ARBA00022989"/>
    </source>
</evidence>
<dbReference type="STRING" id="1120980.GCA_000745955_01090"/>
<evidence type="ECO:0000256" key="5">
    <source>
        <dbReference type="ARBA" id="ARBA00022692"/>
    </source>
</evidence>
<evidence type="ECO:0000313" key="11">
    <source>
        <dbReference type="Proteomes" id="UP000254209"/>
    </source>
</evidence>
<dbReference type="Proteomes" id="UP000254209">
    <property type="component" value="Unassembled WGS sequence"/>
</dbReference>
<reference evidence="10 11" key="1">
    <citation type="submission" date="2018-06" db="EMBL/GenBank/DDBJ databases">
        <authorList>
            <consortium name="Pathogen Informatics"/>
            <person name="Doyle S."/>
        </authorList>
    </citation>
    <scope>NUCLEOTIDE SEQUENCE [LARGE SCALE GENOMIC DNA]</scope>
    <source>
        <strain evidence="10 11">NCTC10283</strain>
    </source>
</reference>
<keyword evidence="11" id="KW-1185">Reference proteome</keyword>
<sequence length="439" mass="49055">MRTPHKSYANAMKLPQNPLLCADLNRLFFCNSLIMKTRTPFMSPLKMAILLASLSMLVPFSINSYLPAMPDIAKSLHTDITMITRSISSFGLGLAMGQLLGGTWSDISGRRSVILTGLAIYIVSTFALIFVKSADWFVMLRMWQAAGLGLAVVVVGALVRDYYQDSDLAQMYARISILVMGAPMLAPLFGTWLNWQLGWRMIMVFFLLYSLLLFECFYFLMPSRKIVKKGIWQRIKQIVIGYFHIFFNKSALGLLFIQAASFSSMMVFITESPYVYMTVYDLTPLHYSLLLAANVISMGIFNRMTAYLLSQQYAPQQVISIGILIQLLANASLLMILAFNREPELWALALGIVLSVGSHGLISANAQTIFIQHFNHESGSANAVFSFGQSVISAFAAWAVTFWHDGSILLMVGMMLGATMLGTVLMMICSYQTIFRVKY</sequence>
<dbReference type="InterPro" id="IPR004812">
    <property type="entry name" value="Efflux_drug-R_Bcr/CmlA"/>
</dbReference>
<evidence type="ECO:0000256" key="8">
    <source>
        <dbReference type="RuleBase" id="RU365088"/>
    </source>
</evidence>
<keyword evidence="5 8" id="KW-0812">Transmembrane</keyword>
<dbReference type="OrthoDB" id="9814303at2"/>
<feature type="transmembrane region" description="Helical" evidence="8">
    <location>
        <begin position="408"/>
        <end position="429"/>
    </location>
</feature>
<feature type="transmembrane region" description="Helical" evidence="8">
    <location>
        <begin position="113"/>
        <end position="131"/>
    </location>
</feature>
<keyword evidence="7 8" id="KW-0472">Membrane</keyword>
<dbReference type="EMBL" id="UFSO01000002">
    <property type="protein sequence ID" value="SSY70661.1"/>
    <property type="molecule type" value="Genomic_DNA"/>
</dbReference>
<evidence type="ECO:0000256" key="7">
    <source>
        <dbReference type="ARBA" id="ARBA00023136"/>
    </source>
</evidence>
<feature type="transmembrane region" description="Helical" evidence="8">
    <location>
        <begin position="321"/>
        <end position="339"/>
    </location>
</feature>
<gene>
    <name evidence="10" type="primary">bcr</name>
    <name evidence="10" type="ORF">NCTC10283_00769</name>
</gene>
<feature type="transmembrane region" description="Helical" evidence="8">
    <location>
        <begin position="82"/>
        <end position="101"/>
    </location>
</feature>
<feature type="transmembrane region" description="Helical" evidence="8">
    <location>
        <begin position="383"/>
        <end position="402"/>
    </location>
</feature>
<dbReference type="Gene3D" id="1.20.1720.10">
    <property type="entry name" value="Multidrug resistance protein D"/>
    <property type="match status" value="1"/>
</dbReference>
<organism evidence="10 11">
    <name type="scientific">Alysiella crassa</name>
    <dbReference type="NCBI Taxonomy" id="153491"/>
    <lineage>
        <taxon>Bacteria</taxon>
        <taxon>Pseudomonadati</taxon>
        <taxon>Pseudomonadota</taxon>
        <taxon>Betaproteobacteria</taxon>
        <taxon>Neisseriales</taxon>
        <taxon>Neisseriaceae</taxon>
        <taxon>Alysiella</taxon>
    </lineage>
</organism>
<dbReference type="AlphaFoldDB" id="A0A376BLV2"/>
<evidence type="ECO:0000259" key="9">
    <source>
        <dbReference type="PROSITE" id="PS50850"/>
    </source>
</evidence>
<keyword evidence="6 8" id="KW-1133">Transmembrane helix</keyword>
<dbReference type="GO" id="GO:1990961">
    <property type="term" value="P:xenobiotic detoxification by transmembrane export across the plasma membrane"/>
    <property type="evidence" value="ECO:0007669"/>
    <property type="project" value="InterPro"/>
</dbReference>
<feature type="transmembrane region" description="Helical" evidence="8">
    <location>
        <begin position="175"/>
        <end position="195"/>
    </location>
</feature>
<name>A0A376BLV2_9NEIS</name>
<dbReference type="PANTHER" id="PTHR43124">
    <property type="entry name" value="PURINE EFFLUX PUMP PBUE"/>
    <property type="match status" value="1"/>
</dbReference>
<dbReference type="CDD" id="cd17320">
    <property type="entry name" value="MFS_MdfA_MDR_like"/>
    <property type="match status" value="1"/>
</dbReference>
<dbReference type="PANTHER" id="PTHR43124:SF3">
    <property type="entry name" value="CHLORAMPHENICOL EFFLUX PUMP RV0191"/>
    <property type="match status" value="1"/>
</dbReference>
<accession>A0A376BLV2</accession>
<dbReference type="SUPFAM" id="SSF103473">
    <property type="entry name" value="MFS general substrate transporter"/>
    <property type="match status" value="1"/>
</dbReference>
<protein>
    <recommendedName>
        <fullName evidence="8">Bcr/CflA family efflux transporter</fullName>
    </recommendedName>
</protein>
<dbReference type="InterPro" id="IPR011701">
    <property type="entry name" value="MFS"/>
</dbReference>
<feature type="domain" description="Major facilitator superfamily (MFS) profile" evidence="9">
    <location>
        <begin position="47"/>
        <end position="431"/>
    </location>
</feature>
<dbReference type="InterPro" id="IPR020846">
    <property type="entry name" value="MFS_dom"/>
</dbReference>
<feature type="transmembrane region" description="Helical" evidence="8">
    <location>
        <begin position="45"/>
        <end position="62"/>
    </location>
</feature>
<dbReference type="GO" id="GO:0042910">
    <property type="term" value="F:xenobiotic transmembrane transporter activity"/>
    <property type="evidence" value="ECO:0007669"/>
    <property type="project" value="InterPro"/>
</dbReference>
<dbReference type="PROSITE" id="PS50850">
    <property type="entry name" value="MFS"/>
    <property type="match status" value="1"/>
</dbReference>
<keyword evidence="8" id="KW-0997">Cell inner membrane</keyword>
<dbReference type="InterPro" id="IPR036259">
    <property type="entry name" value="MFS_trans_sf"/>
</dbReference>